<dbReference type="Gene3D" id="6.10.250.2410">
    <property type="match status" value="1"/>
</dbReference>
<dbReference type="Pfam" id="PF02616">
    <property type="entry name" value="SMC_ScpA"/>
    <property type="match status" value="1"/>
</dbReference>
<keyword evidence="2" id="KW-0159">Chromosome partition</keyword>
<comment type="caution">
    <text evidence="4">The sequence shown here is derived from an EMBL/GenBank/DDBJ whole genome shotgun (WGS) entry which is preliminary data.</text>
</comment>
<dbReference type="InterPro" id="IPR003768">
    <property type="entry name" value="ScpA"/>
</dbReference>
<reference evidence="4 5" key="1">
    <citation type="submission" date="2022-01" db="EMBL/GenBank/DDBJ databases">
        <title>Paraglaciecola sp. G1-23.</title>
        <authorList>
            <person name="Jin M.S."/>
            <person name="Han D.M."/>
            <person name="Kim H.M."/>
            <person name="Jeon C.O."/>
        </authorList>
    </citation>
    <scope>NUCLEOTIDE SEQUENCE [LARGE SCALE GENOMIC DNA]</scope>
    <source>
        <strain evidence="4 5">G1-23</strain>
    </source>
</reference>
<sequence length="301" mass="34142">MSSDNSSFSDADFPSQSANEPVQQPLPLAFVNGQALIEKPEDLYIPPDALELILEAFEGPLDLLLYLIRRQKFDIVNLPVYQVTQQYMEYVDLMKDLKLELAAEYLLMAAILAEVKSRLLLPKRPDAEEDEEDPRAELIRRLKEYERIKKAAHELDNIPRQERDVFNALAQPAPSVEPIKILPKVSMQELVLSFQGAMKRAEAFNHHHIEKETLSTRERMSLILEKLNSEHFTSFDELFYANEGKAGVVVTFLAVLELTKESLIELVQGQVFGNIHVRLNSARFGGPVHHLVDQAVGQNNG</sequence>
<evidence type="ECO:0000256" key="1">
    <source>
        <dbReference type="ARBA" id="ARBA00044777"/>
    </source>
</evidence>
<protein>
    <recommendedName>
        <fullName evidence="1 2">Segregation and condensation protein A</fullName>
    </recommendedName>
</protein>
<keyword evidence="2" id="KW-0132">Cell division</keyword>
<evidence type="ECO:0000256" key="3">
    <source>
        <dbReference type="SAM" id="MobiDB-lite"/>
    </source>
</evidence>
<comment type="function">
    <text evidence="2">Participates in chromosomal partition during cell division. May act via the formation of a condensin-like complex containing Smc and ScpB that pull DNA away from mid-cell into both cell halves.</text>
</comment>
<comment type="subunit">
    <text evidence="2">Component of a cohesin-like complex composed of ScpA, ScpB and the Smc homodimer, in which ScpA and ScpB bind to the head domain of Smc. The presence of the three proteins is required for the association of the complex with DNA.</text>
</comment>
<proteinExistence type="inferred from homology"/>
<dbReference type="PANTHER" id="PTHR33969">
    <property type="entry name" value="SEGREGATION AND CONDENSATION PROTEIN A"/>
    <property type="match status" value="1"/>
</dbReference>
<organism evidence="4 5">
    <name type="scientific">Paraglaciecola algarum</name>
    <dbReference type="NCBI Taxonomy" id="3050085"/>
    <lineage>
        <taxon>Bacteria</taxon>
        <taxon>Pseudomonadati</taxon>
        <taxon>Pseudomonadota</taxon>
        <taxon>Gammaproteobacteria</taxon>
        <taxon>Alteromonadales</taxon>
        <taxon>Alteromonadaceae</taxon>
        <taxon>Paraglaciecola</taxon>
    </lineage>
</organism>
<dbReference type="RefSeq" id="WP_235314057.1">
    <property type="nucleotide sequence ID" value="NZ_JAKGAS010000012.1"/>
</dbReference>
<feature type="region of interest" description="Disordered" evidence="3">
    <location>
        <begin position="1"/>
        <end position="21"/>
    </location>
</feature>
<comment type="similarity">
    <text evidence="2">Belongs to the ScpA family.</text>
</comment>
<name>A0ABS9DAI2_9ALTE</name>
<dbReference type="InterPro" id="IPR023093">
    <property type="entry name" value="ScpA-like_C"/>
</dbReference>
<dbReference type="PANTHER" id="PTHR33969:SF2">
    <property type="entry name" value="SEGREGATION AND CONDENSATION PROTEIN A"/>
    <property type="match status" value="1"/>
</dbReference>
<comment type="subcellular location">
    <subcellularLocation>
        <location evidence="2">Cytoplasm</location>
    </subcellularLocation>
    <text evidence="2">Associated with two foci at the outer edges of the nucleoid region in young cells, and at four foci within both cell halves in older cells.</text>
</comment>
<accession>A0ABS9DAI2</accession>
<keyword evidence="2" id="KW-0963">Cytoplasm</keyword>
<dbReference type="HAMAP" id="MF_01805">
    <property type="entry name" value="ScpA"/>
    <property type="match status" value="1"/>
</dbReference>
<evidence type="ECO:0000256" key="2">
    <source>
        <dbReference type="HAMAP-Rule" id="MF_01805"/>
    </source>
</evidence>
<dbReference type="EMBL" id="JAKGAS010000012">
    <property type="protein sequence ID" value="MCF2949955.1"/>
    <property type="molecule type" value="Genomic_DNA"/>
</dbReference>
<keyword evidence="5" id="KW-1185">Reference proteome</keyword>
<feature type="compositionally biased region" description="Low complexity" evidence="3">
    <location>
        <begin position="1"/>
        <end position="15"/>
    </location>
</feature>
<gene>
    <name evidence="2" type="primary">scpA</name>
    <name evidence="4" type="ORF">L0668_17680</name>
</gene>
<evidence type="ECO:0000313" key="4">
    <source>
        <dbReference type="EMBL" id="MCF2949955.1"/>
    </source>
</evidence>
<dbReference type="Gene3D" id="1.10.10.580">
    <property type="entry name" value="Structural maintenance of chromosome 1. Chain E"/>
    <property type="match status" value="1"/>
</dbReference>
<keyword evidence="2" id="KW-0131">Cell cycle</keyword>
<evidence type="ECO:0000313" key="5">
    <source>
        <dbReference type="Proteomes" id="UP001521137"/>
    </source>
</evidence>
<dbReference type="Proteomes" id="UP001521137">
    <property type="component" value="Unassembled WGS sequence"/>
</dbReference>